<proteinExistence type="predicted"/>
<evidence type="ECO:0000313" key="3">
    <source>
        <dbReference type="EMBL" id="KNZ55772.1"/>
    </source>
</evidence>
<dbReference type="PANTHER" id="PTHR15885:SF1">
    <property type="entry name" value="COILED-COIL DOMAIN-CONTAINING PROTEIN 174"/>
    <property type="match status" value="1"/>
</dbReference>
<evidence type="ECO:0000256" key="1">
    <source>
        <dbReference type="ARBA" id="ARBA00023054"/>
    </source>
</evidence>
<dbReference type="VEuPathDB" id="FungiDB:VP01_2588g2"/>
<evidence type="ECO:0000256" key="2">
    <source>
        <dbReference type="SAM" id="MobiDB-lite"/>
    </source>
</evidence>
<accession>A0A0L6V5E6</accession>
<dbReference type="OrthoDB" id="333551at2759"/>
<comment type="caution">
    <text evidence="3">The sequence shown here is derived from an EMBL/GenBank/DDBJ whole genome shotgun (WGS) entry which is preliminary data.</text>
</comment>
<sequence>MPNRIEISASSMTGLLGAVEASKAAFSQRAGDGTAGQVDSTKEDIYDISRYKTLRNRSGSKTPAAATGLILPNKRIKPTSSPRHPRKTAPKLLKLSPHPPSLQDQLASQALERKAKIYEATIRGQKGGLSSKELEGCVLDVEAKRACLSDDDDTGAPSGEEEEEGWCGAALREQPLASFSGRISSGHHDDPSRPPPLGEAERPEEEWVEAKDEFGRDILVPLSAAAPQTPLDPQRTLAFTQTESAAHLQHIGAHYGPQTEFPLLEPTEARKRKTRADEEPVEKYFDAGLERRQMGTGFYTLSRDPVERLRQQAELRAREHDTLRARSAATDLPQLTPAQIALEARKRLVLAKKNLRRTSKPNNPDPPALPAPSSSS</sequence>
<dbReference type="Proteomes" id="UP000037035">
    <property type="component" value="Unassembled WGS sequence"/>
</dbReference>
<name>A0A0L6V5E6_9BASI</name>
<dbReference type="PANTHER" id="PTHR15885">
    <property type="entry name" value="COILED-COIL DOMAIN-CONTAINING PROTEIN 174"/>
    <property type="match status" value="1"/>
</dbReference>
<protein>
    <submittedName>
        <fullName evidence="3">Uncharacterized protein</fullName>
    </submittedName>
</protein>
<keyword evidence="1" id="KW-0175">Coiled coil</keyword>
<dbReference type="InterPro" id="IPR025066">
    <property type="entry name" value="CCDC174-like"/>
</dbReference>
<evidence type="ECO:0000313" key="4">
    <source>
        <dbReference type="Proteomes" id="UP000037035"/>
    </source>
</evidence>
<organism evidence="3 4">
    <name type="scientific">Puccinia sorghi</name>
    <dbReference type="NCBI Taxonomy" id="27349"/>
    <lineage>
        <taxon>Eukaryota</taxon>
        <taxon>Fungi</taxon>
        <taxon>Dikarya</taxon>
        <taxon>Basidiomycota</taxon>
        <taxon>Pucciniomycotina</taxon>
        <taxon>Pucciniomycetes</taxon>
        <taxon>Pucciniales</taxon>
        <taxon>Pucciniaceae</taxon>
        <taxon>Puccinia</taxon>
    </lineage>
</organism>
<gene>
    <name evidence="3" type="ORF">VP01_2588g2</name>
</gene>
<feature type="region of interest" description="Disordered" evidence="2">
    <location>
        <begin position="148"/>
        <end position="207"/>
    </location>
</feature>
<keyword evidence="4" id="KW-1185">Reference proteome</keyword>
<dbReference type="EMBL" id="LAVV01007488">
    <property type="protein sequence ID" value="KNZ55772.1"/>
    <property type="molecule type" value="Genomic_DNA"/>
</dbReference>
<reference evidence="3 4" key="1">
    <citation type="submission" date="2015-08" db="EMBL/GenBank/DDBJ databases">
        <title>Next Generation Sequencing and Analysis of the Genome of Puccinia sorghi L Schw, the Causal Agent of Maize Common Rust.</title>
        <authorList>
            <person name="Rochi L."/>
            <person name="Burguener G."/>
            <person name="Darino M."/>
            <person name="Turjanski A."/>
            <person name="Kreff E."/>
            <person name="Dieguez M.J."/>
            <person name="Sacco F."/>
        </authorList>
    </citation>
    <scope>NUCLEOTIDE SEQUENCE [LARGE SCALE GENOMIC DNA]</scope>
    <source>
        <strain evidence="3 4">RO10H11247</strain>
    </source>
</reference>
<dbReference type="STRING" id="27349.A0A0L6V5E6"/>
<feature type="compositionally biased region" description="Acidic residues" evidence="2">
    <location>
        <begin position="149"/>
        <end position="165"/>
    </location>
</feature>
<dbReference type="AlphaFoldDB" id="A0A0L6V5E6"/>
<dbReference type="GO" id="GO:0005634">
    <property type="term" value="C:nucleus"/>
    <property type="evidence" value="ECO:0007669"/>
    <property type="project" value="TreeGrafter"/>
</dbReference>
<dbReference type="Pfam" id="PF13300">
    <property type="entry name" value="DUF4078"/>
    <property type="match status" value="1"/>
</dbReference>
<feature type="region of interest" description="Disordered" evidence="2">
    <location>
        <begin position="352"/>
        <end position="376"/>
    </location>
</feature>
<feature type="region of interest" description="Disordered" evidence="2">
    <location>
        <begin position="56"/>
        <end position="102"/>
    </location>
</feature>